<evidence type="ECO:0000259" key="5">
    <source>
        <dbReference type="Pfam" id="PF16363"/>
    </source>
</evidence>
<evidence type="ECO:0000313" key="6">
    <source>
        <dbReference type="EMBL" id="MEL1246956.1"/>
    </source>
</evidence>
<dbReference type="RefSeq" id="WP_341681748.1">
    <property type="nucleotide sequence ID" value="NZ_JBBYHT010000001.1"/>
</dbReference>
<dbReference type="Proteomes" id="UP001393056">
    <property type="component" value="Unassembled WGS sequence"/>
</dbReference>
<comment type="cofactor">
    <cofactor evidence="1">
        <name>NADP(+)</name>
        <dbReference type="ChEBI" id="CHEBI:58349"/>
    </cofactor>
</comment>
<proteinExistence type="inferred from homology"/>
<dbReference type="EMBL" id="JBBYHT010000001">
    <property type="protein sequence ID" value="MEL1246956.1"/>
    <property type="molecule type" value="Genomic_DNA"/>
</dbReference>
<dbReference type="InterPro" id="IPR006368">
    <property type="entry name" value="GDP_Man_deHydtase"/>
</dbReference>
<comment type="caution">
    <text evidence="6">The sequence shown here is derived from an EMBL/GenBank/DDBJ whole genome shotgun (WGS) entry which is preliminary data.</text>
</comment>
<evidence type="ECO:0000256" key="2">
    <source>
        <dbReference type="ARBA" id="ARBA00009263"/>
    </source>
</evidence>
<gene>
    <name evidence="6" type="ORF">AAEO58_02765</name>
</gene>
<dbReference type="InterPro" id="IPR016040">
    <property type="entry name" value="NAD(P)-bd_dom"/>
</dbReference>
<sequence>MKKAIVTGISGQDGAYLAKLLLSNNYKVFGIVRTNLKSFSNLEYLKINNEIEFVYCDLLNISEVEKTINDINPDEIYNLAAQSSVFQSYLQPITTFEFNTISVFNLIESIKKINPKIKLYQASSSEMFGRVKNLPINEESVIHPVSPYAISKVAAHYTCVNYRESYDMFISCGILFKK</sequence>
<evidence type="ECO:0000256" key="3">
    <source>
        <dbReference type="ARBA" id="ARBA00011989"/>
    </source>
</evidence>
<feature type="domain" description="NAD(P)-binding" evidence="5">
    <location>
        <begin position="5"/>
        <end position="177"/>
    </location>
</feature>
<evidence type="ECO:0000313" key="7">
    <source>
        <dbReference type="Proteomes" id="UP001393056"/>
    </source>
</evidence>
<comment type="similarity">
    <text evidence="2">Belongs to the NAD(P)-dependent epimerase/dehydratase family. GDP-mannose 4,6-dehydratase subfamily.</text>
</comment>
<keyword evidence="7" id="KW-1185">Reference proteome</keyword>
<dbReference type="Gene3D" id="3.40.50.720">
    <property type="entry name" value="NAD(P)-binding Rossmann-like Domain"/>
    <property type="match status" value="1"/>
</dbReference>
<keyword evidence="4 6" id="KW-0456">Lyase</keyword>
<dbReference type="InterPro" id="IPR036291">
    <property type="entry name" value="NAD(P)-bd_dom_sf"/>
</dbReference>
<dbReference type="Pfam" id="PF16363">
    <property type="entry name" value="GDP_Man_Dehyd"/>
    <property type="match status" value="1"/>
</dbReference>
<dbReference type="SUPFAM" id="SSF51735">
    <property type="entry name" value="NAD(P)-binding Rossmann-fold domains"/>
    <property type="match status" value="1"/>
</dbReference>
<dbReference type="PANTHER" id="PTHR43715:SF1">
    <property type="entry name" value="GDP-MANNOSE 4,6 DEHYDRATASE"/>
    <property type="match status" value="1"/>
</dbReference>
<dbReference type="GO" id="GO:0008446">
    <property type="term" value="F:GDP-mannose 4,6-dehydratase activity"/>
    <property type="evidence" value="ECO:0007669"/>
    <property type="project" value="UniProtKB-EC"/>
</dbReference>
<protein>
    <recommendedName>
        <fullName evidence="3">GDP-mannose 4,6-dehydratase</fullName>
        <ecNumber evidence="3">4.2.1.47</ecNumber>
    </recommendedName>
</protein>
<evidence type="ECO:0000256" key="4">
    <source>
        <dbReference type="ARBA" id="ARBA00023239"/>
    </source>
</evidence>
<accession>A0ABU9I414</accession>
<reference evidence="6 7" key="1">
    <citation type="submission" date="2024-04" db="EMBL/GenBank/DDBJ databases">
        <title>Flavobacterium sp. DGU41 16S ribosomal RNA gene Genome sequencing and assembly.</title>
        <authorList>
            <person name="Park S."/>
        </authorList>
    </citation>
    <scope>NUCLEOTIDE SEQUENCE [LARGE SCALE GENOMIC DNA]</scope>
    <source>
        <strain evidence="6 7">DGU41</strain>
    </source>
</reference>
<evidence type="ECO:0000256" key="1">
    <source>
        <dbReference type="ARBA" id="ARBA00001937"/>
    </source>
</evidence>
<name>A0ABU9I414_9FLAO</name>
<organism evidence="6 7">
    <name type="scientific">Flavobacterium helocola</name>
    <dbReference type="NCBI Taxonomy" id="3139139"/>
    <lineage>
        <taxon>Bacteria</taxon>
        <taxon>Pseudomonadati</taxon>
        <taxon>Bacteroidota</taxon>
        <taxon>Flavobacteriia</taxon>
        <taxon>Flavobacteriales</taxon>
        <taxon>Flavobacteriaceae</taxon>
        <taxon>Flavobacterium</taxon>
    </lineage>
</organism>
<dbReference type="EC" id="4.2.1.47" evidence="3"/>
<dbReference type="PANTHER" id="PTHR43715">
    <property type="entry name" value="GDP-MANNOSE 4,6-DEHYDRATASE"/>
    <property type="match status" value="1"/>
</dbReference>